<keyword evidence="6" id="KW-1133">Transmembrane helix</keyword>
<dbReference type="SUPFAM" id="SSF101898">
    <property type="entry name" value="NHL repeat"/>
    <property type="match status" value="1"/>
</dbReference>
<dbReference type="EMBL" id="CAJOBB010005753">
    <property type="protein sequence ID" value="CAF4139255.1"/>
    <property type="molecule type" value="Genomic_DNA"/>
</dbReference>
<keyword evidence="2" id="KW-0677">Repeat</keyword>
<keyword evidence="3" id="KW-0325">Glycoprotein</keyword>
<protein>
    <submittedName>
        <fullName evidence="7">Uncharacterized protein</fullName>
    </submittedName>
</protein>
<feature type="compositionally biased region" description="Low complexity" evidence="5">
    <location>
        <begin position="86"/>
        <end position="103"/>
    </location>
</feature>
<proteinExistence type="predicted"/>
<sequence length="406" mass="44328">MDNIFTLTALNTSPVIVKRFDKNESIYQRLRTTFLGRRRYLIAAISAIIIIIIICAITIPLATRAHQSTTLAQLVTTTTAGISTTTTIGTTTTTTTTTSTTTAASSPIINIPPDATWAQHGVVVAGGNGQGQEFNQLYTPHGLYVDEDQTVFIADFDNYRVMEWKYGATSGQVVAGGNGEGNRLNQLDKPTDVIIDKETNSFIICDHGNRRVVRWSRRDQTSGQIIISDVACWGLAMDDNGLLYVSDQEKSEVRRWRIGETNGTVVAGGNGNGDQLDQLSEPTHVFVDRDHSVFVSDFVNHRVMKWVKDAKEGIVVAGGQGRGNSLSQLDGPFALVVDQLSTIYVADFWNDRIMRWPKGATQGSIVVIGNDQIGEANSLGEPVGADEPFGYSIPSLEYVLKKNPEV</sequence>
<evidence type="ECO:0000256" key="1">
    <source>
        <dbReference type="ARBA" id="ARBA00022729"/>
    </source>
</evidence>
<dbReference type="PANTHER" id="PTHR10680">
    <property type="entry name" value="PEPTIDYL-GLYCINE ALPHA-AMIDATING MONOOXYGENASE"/>
    <property type="match status" value="1"/>
</dbReference>
<dbReference type="PANTHER" id="PTHR10680:SF28">
    <property type="entry name" value="SMP-30_GLUCONOLACTONASE_LRE-LIKE REGION DOMAIN-CONTAINING PROTEIN"/>
    <property type="match status" value="1"/>
</dbReference>
<organism evidence="7 8">
    <name type="scientific">Adineta steineri</name>
    <dbReference type="NCBI Taxonomy" id="433720"/>
    <lineage>
        <taxon>Eukaryota</taxon>
        <taxon>Metazoa</taxon>
        <taxon>Spiralia</taxon>
        <taxon>Gnathifera</taxon>
        <taxon>Rotifera</taxon>
        <taxon>Eurotatoria</taxon>
        <taxon>Bdelloidea</taxon>
        <taxon>Adinetida</taxon>
        <taxon>Adinetidae</taxon>
        <taxon>Adineta</taxon>
    </lineage>
</organism>
<keyword evidence="6" id="KW-0812">Transmembrane</keyword>
<evidence type="ECO:0000256" key="3">
    <source>
        <dbReference type="ARBA" id="ARBA00023180"/>
    </source>
</evidence>
<comment type="caution">
    <text evidence="7">The sequence shown here is derived from an EMBL/GenBank/DDBJ whole genome shotgun (WGS) entry which is preliminary data.</text>
</comment>
<keyword evidence="6" id="KW-0472">Membrane</keyword>
<feature type="transmembrane region" description="Helical" evidence="6">
    <location>
        <begin position="40"/>
        <end position="62"/>
    </location>
</feature>
<feature type="repeat" description="NHL" evidence="4">
    <location>
        <begin position="131"/>
        <end position="167"/>
    </location>
</feature>
<dbReference type="InterPro" id="IPR011042">
    <property type="entry name" value="6-blade_b-propeller_TolB-like"/>
</dbReference>
<evidence type="ECO:0000256" key="5">
    <source>
        <dbReference type="SAM" id="MobiDB-lite"/>
    </source>
</evidence>
<evidence type="ECO:0000256" key="6">
    <source>
        <dbReference type="SAM" id="Phobius"/>
    </source>
</evidence>
<evidence type="ECO:0000313" key="7">
    <source>
        <dbReference type="EMBL" id="CAF4139255.1"/>
    </source>
</evidence>
<reference evidence="7" key="1">
    <citation type="submission" date="2021-02" db="EMBL/GenBank/DDBJ databases">
        <authorList>
            <person name="Nowell W R."/>
        </authorList>
    </citation>
    <scope>NUCLEOTIDE SEQUENCE</scope>
</reference>
<evidence type="ECO:0000313" key="8">
    <source>
        <dbReference type="Proteomes" id="UP000663868"/>
    </source>
</evidence>
<gene>
    <name evidence="7" type="ORF">KXQ929_LOCUS36612</name>
</gene>
<accession>A0A819XEV4</accession>
<dbReference type="GO" id="GO:0005576">
    <property type="term" value="C:extracellular region"/>
    <property type="evidence" value="ECO:0007669"/>
    <property type="project" value="TreeGrafter"/>
</dbReference>
<dbReference type="CDD" id="cd05819">
    <property type="entry name" value="NHL"/>
    <property type="match status" value="1"/>
</dbReference>
<keyword evidence="1" id="KW-0732">Signal</keyword>
<dbReference type="AlphaFoldDB" id="A0A819XEV4"/>
<evidence type="ECO:0000256" key="2">
    <source>
        <dbReference type="ARBA" id="ARBA00022737"/>
    </source>
</evidence>
<name>A0A819XEV4_9BILA</name>
<evidence type="ECO:0000256" key="4">
    <source>
        <dbReference type="PROSITE-ProRule" id="PRU00504"/>
    </source>
</evidence>
<dbReference type="PROSITE" id="PS51125">
    <property type="entry name" value="NHL"/>
    <property type="match status" value="1"/>
</dbReference>
<dbReference type="InterPro" id="IPR001258">
    <property type="entry name" value="NHL_repeat"/>
</dbReference>
<dbReference type="Gene3D" id="2.120.10.30">
    <property type="entry name" value="TolB, C-terminal domain"/>
    <property type="match status" value="2"/>
</dbReference>
<feature type="region of interest" description="Disordered" evidence="5">
    <location>
        <begin position="86"/>
        <end position="105"/>
    </location>
</feature>
<dbReference type="Proteomes" id="UP000663868">
    <property type="component" value="Unassembled WGS sequence"/>
</dbReference>